<keyword evidence="1" id="KW-0732">Signal</keyword>
<feature type="chain" id="PRO_5015155535" evidence="1">
    <location>
        <begin position="22"/>
        <end position="50"/>
    </location>
</feature>
<evidence type="ECO:0000256" key="1">
    <source>
        <dbReference type="SAM" id="SignalP"/>
    </source>
</evidence>
<accession>A0A2P2KK47</accession>
<organism evidence="2">
    <name type="scientific">Rhizophora mucronata</name>
    <name type="common">Asiatic mangrove</name>
    <dbReference type="NCBI Taxonomy" id="61149"/>
    <lineage>
        <taxon>Eukaryota</taxon>
        <taxon>Viridiplantae</taxon>
        <taxon>Streptophyta</taxon>
        <taxon>Embryophyta</taxon>
        <taxon>Tracheophyta</taxon>
        <taxon>Spermatophyta</taxon>
        <taxon>Magnoliopsida</taxon>
        <taxon>eudicotyledons</taxon>
        <taxon>Gunneridae</taxon>
        <taxon>Pentapetalae</taxon>
        <taxon>rosids</taxon>
        <taxon>fabids</taxon>
        <taxon>Malpighiales</taxon>
        <taxon>Rhizophoraceae</taxon>
        <taxon>Rhizophora</taxon>
    </lineage>
</organism>
<feature type="signal peptide" evidence="1">
    <location>
        <begin position="1"/>
        <end position="21"/>
    </location>
</feature>
<evidence type="ECO:0000313" key="2">
    <source>
        <dbReference type="EMBL" id="MBX06091.1"/>
    </source>
</evidence>
<name>A0A2P2KK47_RHIMU</name>
<dbReference type="EMBL" id="GGEC01025607">
    <property type="protein sequence ID" value="MBX06091.1"/>
    <property type="molecule type" value="Transcribed_RNA"/>
</dbReference>
<sequence>MAISWLLTLKNLSLITSPSQASCCWMEILTWDINYYSKFATNHELCAGTL</sequence>
<dbReference type="AlphaFoldDB" id="A0A2P2KK47"/>
<protein>
    <submittedName>
        <fullName evidence="2">Uncharacterized protein</fullName>
    </submittedName>
</protein>
<reference evidence="2" key="1">
    <citation type="submission" date="2018-02" db="EMBL/GenBank/DDBJ databases">
        <title>Rhizophora mucronata_Transcriptome.</title>
        <authorList>
            <person name="Meera S.P."/>
            <person name="Sreeshan A."/>
            <person name="Augustine A."/>
        </authorList>
    </citation>
    <scope>NUCLEOTIDE SEQUENCE</scope>
    <source>
        <tissue evidence="2">Leaf</tissue>
    </source>
</reference>
<proteinExistence type="predicted"/>